<gene>
    <name evidence="7" type="ORF">CCR94_10165</name>
</gene>
<dbReference type="Proteomes" id="UP000239089">
    <property type="component" value="Unassembled WGS sequence"/>
</dbReference>
<dbReference type="PRINTS" id="PR00260">
    <property type="entry name" value="CHEMTRNSDUCR"/>
</dbReference>
<evidence type="ECO:0000256" key="6">
    <source>
        <dbReference type="ARBA" id="ARBA00029447"/>
    </source>
</evidence>
<dbReference type="GO" id="GO:0006935">
    <property type="term" value="P:chemotaxis"/>
    <property type="evidence" value="ECO:0007669"/>
    <property type="project" value="InterPro"/>
</dbReference>
<dbReference type="InterPro" id="IPR000408">
    <property type="entry name" value="Reg_chr_condens"/>
</dbReference>
<dbReference type="Gene3D" id="1.10.287.950">
    <property type="entry name" value="Methyl-accepting chemotaxis protein"/>
    <property type="match status" value="1"/>
</dbReference>
<evidence type="ECO:0000256" key="4">
    <source>
        <dbReference type="ARBA" id="ARBA00023136"/>
    </source>
</evidence>
<organism evidence="7 8">
    <name type="scientific">Rhodoblastus sphagnicola</name>
    <dbReference type="NCBI Taxonomy" id="333368"/>
    <lineage>
        <taxon>Bacteria</taxon>
        <taxon>Pseudomonadati</taxon>
        <taxon>Pseudomonadota</taxon>
        <taxon>Alphaproteobacteria</taxon>
        <taxon>Hyphomicrobiales</taxon>
        <taxon>Rhodoblastaceae</taxon>
        <taxon>Rhodoblastus</taxon>
    </lineage>
</organism>
<dbReference type="PROSITE" id="PS50111">
    <property type="entry name" value="CHEMOTAXIS_TRANSDUC_2"/>
    <property type="match status" value="1"/>
</dbReference>
<name>A0A2S6N908_9HYPH</name>
<comment type="subcellular location">
    <subcellularLocation>
        <location evidence="1">Membrane</location>
        <topology evidence="1">Multi-pass membrane protein</topology>
    </subcellularLocation>
</comment>
<dbReference type="SUPFAM" id="SSF58104">
    <property type="entry name" value="Methyl-accepting chemotaxis protein (MCP) signaling domain"/>
    <property type="match status" value="1"/>
</dbReference>
<sequence>MLGRPSLKSQLAAGVAVVGAGAGHALGLSWEGEAFSVLTGLAGLASGAWLPRRAQEGLAAPAPVPDAKPESALAENPDAPNPDVVLAPRELFDYLEGIQRLLERASRDGASVAEETEQAAMTIIGRLHDLDGAMSSLVSCVEEGSGHDIETIAREADEQIEASAQHIADFAARRSRDLKKGYAEFARIEEVAQQLAASIAGVRGIARQTNMLALNATIEAARAGEAGAGFAVVAAEVKGQARACDGLAVQVENQIGEFRATVRTNLKRIAGAQDEAERADLEAIGQEIRRLNDTTQAILSSQQTTLRMVGERNAAISESLVAVIAAVQFQDVAKQRLSHLDGMFELAHLDIERMRAQAGDREIKHVPDVDALLARVAEDGPSCPRAQIEGGLAIELFD</sequence>
<keyword evidence="3" id="KW-1133">Transmembrane helix</keyword>
<keyword evidence="8" id="KW-1185">Reference proteome</keyword>
<dbReference type="GO" id="GO:0016020">
    <property type="term" value="C:membrane"/>
    <property type="evidence" value="ECO:0007669"/>
    <property type="project" value="UniProtKB-SubCell"/>
</dbReference>
<reference evidence="7 8" key="1">
    <citation type="journal article" date="2018" name="Arch. Microbiol.">
        <title>New insights into the metabolic potential of the phototrophic purple bacterium Rhodopila globiformis DSM 161(T) from its draft genome sequence and evidence for a vanadium-dependent nitrogenase.</title>
        <authorList>
            <person name="Imhoff J.F."/>
            <person name="Rahn T."/>
            <person name="Kunzel S."/>
            <person name="Neulinger S.C."/>
        </authorList>
    </citation>
    <scope>NUCLEOTIDE SEQUENCE [LARGE SCALE GENOMIC DNA]</scope>
    <source>
        <strain evidence="7 8">DSM 16996</strain>
    </source>
</reference>
<evidence type="ECO:0000256" key="5">
    <source>
        <dbReference type="ARBA" id="ARBA00023224"/>
    </source>
</evidence>
<evidence type="ECO:0000313" key="7">
    <source>
        <dbReference type="EMBL" id="PPQ31077.1"/>
    </source>
</evidence>
<evidence type="ECO:0000256" key="2">
    <source>
        <dbReference type="ARBA" id="ARBA00022692"/>
    </source>
</evidence>
<keyword evidence="5" id="KW-0807">Transducer</keyword>
<comment type="similarity">
    <text evidence="6">Belongs to the methyl-accepting chemotaxis (MCP) protein family.</text>
</comment>
<dbReference type="PANTHER" id="PTHR32089:SF119">
    <property type="entry name" value="METHYL-ACCEPTING CHEMOTAXIS PROTEIN CTPL"/>
    <property type="match status" value="1"/>
</dbReference>
<evidence type="ECO:0000313" key="8">
    <source>
        <dbReference type="Proteomes" id="UP000239089"/>
    </source>
</evidence>
<dbReference type="GO" id="GO:0007165">
    <property type="term" value="P:signal transduction"/>
    <property type="evidence" value="ECO:0007669"/>
    <property type="project" value="UniProtKB-KW"/>
</dbReference>
<dbReference type="InterPro" id="IPR004089">
    <property type="entry name" value="MCPsignal_dom"/>
</dbReference>
<dbReference type="InterPro" id="IPR004090">
    <property type="entry name" value="Chemotax_Me-accpt_rcpt"/>
</dbReference>
<comment type="caution">
    <text evidence="7">The sequence shown here is derived from an EMBL/GenBank/DDBJ whole genome shotgun (WGS) entry which is preliminary data.</text>
</comment>
<accession>A0A2S6N908</accession>
<keyword evidence="4" id="KW-0472">Membrane</keyword>
<evidence type="ECO:0000256" key="1">
    <source>
        <dbReference type="ARBA" id="ARBA00004141"/>
    </source>
</evidence>
<protein>
    <submittedName>
        <fullName evidence="7">Uncharacterized protein</fullName>
    </submittedName>
</protein>
<dbReference type="PANTHER" id="PTHR32089">
    <property type="entry name" value="METHYL-ACCEPTING CHEMOTAXIS PROTEIN MCPB"/>
    <property type="match status" value="1"/>
</dbReference>
<dbReference type="GO" id="GO:0004888">
    <property type="term" value="F:transmembrane signaling receptor activity"/>
    <property type="evidence" value="ECO:0007669"/>
    <property type="project" value="InterPro"/>
</dbReference>
<proteinExistence type="inferred from homology"/>
<evidence type="ECO:0000256" key="3">
    <source>
        <dbReference type="ARBA" id="ARBA00022989"/>
    </source>
</evidence>
<dbReference type="EMBL" id="NHSJ01000065">
    <property type="protein sequence ID" value="PPQ31077.1"/>
    <property type="molecule type" value="Genomic_DNA"/>
</dbReference>
<keyword evidence="2" id="KW-0812">Transmembrane</keyword>
<dbReference type="AlphaFoldDB" id="A0A2S6N908"/>
<dbReference type="SMART" id="SM00283">
    <property type="entry name" value="MA"/>
    <property type="match status" value="1"/>
</dbReference>
<dbReference type="RefSeq" id="WP_104507760.1">
    <property type="nucleotide sequence ID" value="NZ_JACIGC010000002.1"/>
</dbReference>
<dbReference type="PROSITE" id="PS00626">
    <property type="entry name" value="RCC1_2"/>
    <property type="match status" value="1"/>
</dbReference>
<dbReference type="Pfam" id="PF00015">
    <property type="entry name" value="MCPsignal"/>
    <property type="match status" value="1"/>
</dbReference>
<dbReference type="OrthoDB" id="9814866at2"/>